<dbReference type="EMBL" id="JACHFD010000004">
    <property type="protein sequence ID" value="MBB5350893.1"/>
    <property type="molecule type" value="Genomic_DNA"/>
</dbReference>
<dbReference type="Proteomes" id="UP000557717">
    <property type="component" value="Unassembled WGS sequence"/>
</dbReference>
<accession>A0A840V0N9</accession>
<keyword evidence="3" id="KW-1185">Reference proteome</keyword>
<keyword evidence="1" id="KW-0732">Signal</keyword>
<evidence type="ECO:0000256" key="1">
    <source>
        <dbReference type="SAM" id="SignalP"/>
    </source>
</evidence>
<gene>
    <name evidence="2" type="ORF">HNR46_001127</name>
</gene>
<organism evidence="2 3">
    <name type="scientific">Haloferula luteola</name>
    <dbReference type="NCBI Taxonomy" id="595692"/>
    <lineage>
        <taxon>Bacteria</taxon>
        <taxon>Pseudomonadati</taxon>
        <taxon>Verrucomicrobiota</taxon>
        <taxon>Verrucomicrobiia</taxon>
        <taxon>Verrucomicrobiales</taxon>
        <taxon>Verrucomicrobiaceae</taxon>
        <taxon>Haloferula</taxon>
    </lineage>
</organism>
<evidence type="ECO:0000313" key="2">
    <source>
        <dbReference type="EMBL" id="MBB5350893.1"/>
    </source>
</evidence>
<sequence>MQTFPRLLATVFAGLLTAASAQDVTSRALTDAIYRGDGVINLLKDISGSALTSYFTQTGGLLLLGADVNESNSGNESRDSLGVAIKQVQLSITTTAGDFTFSDFFTNTTAQLRENGSSVSSDYYTLFGQAGSSNITGNANLGTFDDVMWLENVTFTGEILSANLQITLLDTPTKNATGNESFFDFSGGFEDFALLSAADAAQIDDANIGVSAAPSDINFATTRSVGEAIAAATAGTSPAPEAGAPAPITSPPAAPAPPWLFAAALGGLAFLKPRKSHA</sequence>
<feature type="signal peptide" evidence="1">
    <location>
        <begin position="1"/>
        <end position="21"/>
    </location>
</feature>
<comment type="caution">
    <text evidence="2">The sequence shown here is derived from an EMBL/GenBank/DDBJ whole genome shotgun (WGS) entry which is preliminary data.</text>
</comment>
<protein>
    <submittedName>
        <fullName evidence="2">Uncharacterized protein</fullName>
    </submittedName>
</protein>
<dbReference type="RefSeq" id="WP_184016578.1">
    <property type="nucleotide sequence ID" value="NZ_JACHFD010000004.1"/>
</dbReference>
<evidence type="ECO:0000313" key="3">
    <source>
        <dbReference type="Proteomes" id="UP000557717"/>
    </source>
</evidence>
<dbReference type="AlphaFoldDB" id="A0A840V0N9"/>
<name>A0A840V0N9_9BACT</name>
<reference evidence="2 3" key="1">
    <citation type="submission" date="2020-08" db="EMBL/GenBank/DDBJ databases">
        <title>Genomic Encyclopedia of Type Strains, Phase IV (KMG-IV): sequencing the most valuable type-strain genomes for metagenomic binning, comparative biology and taxonomic classification.</title>
        <authorList>
            <person name="Goeker M."/>
        </authorList>
    </citation>
    <scope>NUCLEOTIDE SEQUENCE [LARGE SCALE GENOMIC DNA]</scope>
    <source>
        <strain evidence="2 3">YC6886</strain>
    </source>
</reference>
<proteinExistence type="predicted"/>
<feature type="chain" id="PRO_5032309033" evidence="1">
    <location>
        <begin position="22"/>
        <end position="278"/>
    </location>
</feature>